<reference evidence="2 3" key="1">
    <citation type="journal article" date="2014" name="Nature">
        <title>Sequential evolution of bacterial morphology by co-option of a developmental regulator.</title>
        <authorList>
            <person name="Jiang C."/>
            <person name="Brown P.J."/>
            <person name="Ducret A."/>
            <person name="Brun Y.V."/>
        </authorList>
    </citation>
    <scope>NUCLEOTIDE SEQUENCE [LARGE SCALE GENOMIC DNA]</scope>
    <source>
        <strain evidence="2 3">DSM 16100</strain>
    </source>
</reference>
<dbReference type="AlphaFoldDB" id="V4P1K7"/>
<evidence type="ECO:0000313" key="3">
    <source>
        <dbReference type="Proteomes" id="UP000017837"/>
    </source>
</evidence>
<organism evidence="2 3">
    <name type="scientific">Asticcacaulis benevestitus DSM 16100 = ATCC BAA-896</name>
    <dbReference type="NCBI Taxonomy" id="1121022"/>
    <lineage>
        <taxon>Bacteria</taxon>
        <taxon>Pseudomonadati</taxon>
        <taxon>Pseudomonadota</taxon>
        <taxon>Alphaproteobacteria</taxon>
        <taxon>Caulobacterales</taxon>
        <taxon>Caulobacteraceae</taxon>
        <taxon>Asticcacaulis</taxon>
    </lineage>
</organism>
<protein>
    <recommendedName>
        <fullName evidence="4">DUF4164 family protein</fullName>
    </recommendedName>
</protein>
<accession>V4P1K7</accession>
<evidence type="ECO:0000256" key="1">
    <source>
        <dbReference type="SAM" id="Coils"/>
    </source>
</evidence>
<proteinExistence type="predicted"/>
<dbReference type="Proteomes" id="UP000017837">
    <property type="component" value="Unassembled WGS sequence"/>
</dbReference>
<feature type="coiled-coil region" evidence="1">
    <location>
        <begin position="16"/>
        <end position="74"/>
    </location>
</feature>
<gene>
    <name evidence="2" type="ORF">ABENE_16710</name>
</gene>
<dbReference type="STRING" id="1121022.GCA_000376105_01612"/>
<dbReference type="EMBL" id="AWGB01000040">
    <property type="protein sequence ID" value="ESQ87882.1"/>
    <property type="molecule type" value="Genomic_DNA"/>
</dbReference>
<evidence type="ECO:0000313" key="2">
    <source>
        <dbReference type="EMBL" id="ESQ87882.1"/>
    </source>
</evidence>
<evidence type="ECO:0008006" key="4">
    <source>
        <dbReference type="Google" id="ProtNLM"/>
    </source>
</evidence>
<dbReference type="PATRIC" id="fig|1121022.4.peg.3397"/>
<comment type="caution">
    <text evidence="2">The sequence shown here is derived from an EMBL/GenBank/DDBJ whole genome shotgun (WGS) entry which is preliminary data.</text>
</comment>
<keyword evidence="1" id="KW-0175">Coiled coil</keyword>
<dbReference type="RefSeq" id="WP_018081279.1">
    <property type="nucleotide sequence ID" value="NZ_AQWM01000004.1"/>
</dbReference>
<name>V4P1K7_9CAUL</name>
<sequence>MEHTPNHPGGSLNLAVDRLDRALEALEARVRALQSGEPLPAFNGGEATGVNDEYDRVLAELEEARISNAELAAAATEAHAALGAAAANIRQMLNSEAA</sequence>
<keyword evidence="3" id="KW-1185">Reference proteome</keyword>
<dbReference type="OrthoDB" id="7174014at2"/>